<reference evidence="1 2" key="1">
    <citation type="submission" date="2018-04" db="EMBL/GenBank/DDBJ databases">
        <title>Camelliibacillus theae gen. nov., sp. nov., isolated from Pu'er tea.</title>
        <authorList>
            <person name="Niu L."/>
        </authorList>
    </citation>
    <scope>NUCLEOTIDE SEQUENCE [LARGE SCALE GENOMIC DNA]</scope>
    <source>
        <strain evidence="1 2">T8</strain>
    </source>
</reference>
<dbReference type="AlphaFoldDB" id="A0A2U1K3N0"/>
<evidence type="ECO:0000313" key="2">
    <source>
        <dbReference type="Proteomes" id="UP000245998"/>
    </source>
</evidence>
<protein>
    <submittedName>
        <fullName evidence="1">Uncharacterized protein</fullName>
    </submittedName>
</protein>
<evidence type="ECO:0000313" key="1">
    <source>
        <dbReference type="EMBL" id="PWA11855.1"/>
    </source>
</evidence>
<name>A0A2U1K3N0_9BACI</name>
<gene>
    <name evidence="1" type="ORF">DCC39_08680</name>
</gene>
<organism evidence="1 2">
    <name type="scientific">Pueribacillus theae</name>
    <dbReference type="NCBI Taxonomy" id="2171751"/>
    <lineage>
        <taxon>Bacteria</taxon>
        <taxon>Bacillati</taxon>
        <taxon>Bacillota</taxon>
        <taxon>Bacilli</taxon>
        <taxon>Bacillales</taxon>
        <taxon>Bacillaceae</taxon>
        <taxon>Pueribacillus</taxon>
    </lineage>
</organism>
<dbReference type="OrthoDB" id="2541898at2"/>
<dbReference type="RefSeq" id="WP_116554499.1">
    <property type="nucleotide sequence ID" value="NZ_QCZG01000015.1"/>
</dbReference>
<keyword evidence="2" id="KW-1185">Reference proteome</keyword>
<proteinExistence type="predicted"/>
<accession>A0A2U1K3N0</accession>
<comment type="caution">
    <text evidence="1">The sequence shown here is derived from an EMBL/GenBank/DDBJ whole genome shotgun (WGS) entry which is preliminary data.</text>
</comment>
<sequence>MTLVPYITPEIKHLPQKQTKILDANKLPISLNQGKPGKLIVTDVKYKKGKTLVFFKDEIKFPYLYIFPGNNIWLKDSEGLEISPEKTTPLGEGNLYVSEFITVKDNEKPMKVVTRIYPMPEIINELKIKIPIKND</sequence>
<dbReference type="Proteomes" id="UP000245998">
    <property type="component" value="Unassembled WGS sequence"/>
</dbReference>
<dbReference type="EMBL" id="QCZG01000015">
    <property type="protein sequence ID" value="PWA11855.1"/>
    <property type="molecule type" value="Genomic_DNA"/>
</dbReference>